<protein>
    <submittedName>
        <fullName evidence="4">Uncharacterized protein</fullName>
    </submittedName>
</protein>
<name>A0A0B1RWM9_OESDE</name>
<evidence type="ECO:0000256" key="3">
    <source>
        <dbReference type="ARBA" id="ARBA00023242"/>
    </source>
</evidence>
<evidence type="ECO:0000313" key="4">
    <source>
        <dbReference type="EMBL" id="KHJ76041.1"/>
    </source>
</evidence>
<dbReference type="PANTHER" id="PTHR13375:SF3">
    <property type="entry name" value="THO COMPLEX SUBUNIT 5 HOMOLOG"/>
    <property type="match status" value="1"/>
</dbReference>
<dbReference type="EMBL" id="KN612150">
    <property type="protein sequence ID" value="KHJ76041.1"/>
    <property type="molecule type" value="Genomic_DNA"/>
</dbReference>
<dbReference type="Pfam" id="PF09766">
    <property type="entry name" value="FmiP_Thoc5"/>
    <property type="match status" value="1"/>
</dbReference>
<dbReference type="InterPro" id="IPR019163">
    <property type="entry name" value="THO_Thoc5"/>
</dbReference>
<dbReference type="Proteomes" id="UP000053660">
    <property type="component" value="Unassembled WGS sequence"/>
</dbReference>
<dbReference type="AlphaFoldDB" id="A0A0B1RWM9"/>
<feature type="non-terminal residue" evidence="4">
    <location>
        <position position="1"/>
    </location>
</feature>
<sequence>VEAKYLHLQNSSSEIQHLQKEINRCLQFSAGDEDIDLIPLDEFYATAPEGVSRPEVTKTNEHEQRLARLTWEIAQRRAFVLLVDTLTEQEGRRNVLISSINGKEQRLKSLRSKISALMTVSSFLMVGSIV</sequence>
<reference evidence="4 5" key="1">
    <citation type="submission" date="2014-03" db="EMBL/GenBank/DDBJ databases">
        <title>Draft genome of the hookworm Oesophagostomum dentatum.</title>
        <authorList>
            <person name="Mitreva M."/>
        </authorList>
    </citation>
    <scope>NUCLEOTIDE SEQUENCE [LARGE SCALE GENOMIC DNA]</scope>
    <source>
        <strain evidence="4 5">OD-Hann</strain>
    </source>
</reference>
<keyword evidence="5" id="KW-1185">Reference proteome</keyword>
<dbReference type="OrthoDB" id="20582at2759"/>
<dbReference type="GO" id="GO:0006406">
    <property type="term" value="P:mRNA export from nucleus"/>
    <property type="evidence" value="ECO:0007669"/>
    <property type="project" value="TreeGrafter"/>
</dbReference>
<evidence type="ECO:0000313" key="5">
    <source>
        <dbReference type="Proteomes" id="UP000053660"/>
    </source>
</evidence>
<evidence type="ECO:0000256" key="2">
    <source>
        <dbReference type="ARBA" id="ARBA00008044"/>
    </source>
</evidence>
<accession>A0A0B1RWM9</accession>
<proteinExistence type="inferred from homology"/>
<comment type="subcellular location">
    <subcellularLocation>
        <location evidence="1">Nucleus</location>
    </subcellularLocation>
</comment>
<dbReference type="GO" id="GO:0003729">
    <property type="term" value="F:mRNA binding"/>
    <property type="evidence" value="ECO:0007669"/>
    <property type="project" value="TreeGrafter"/>
</dbReference>
<dbReference type="GO" id="GO:0000445">
    <property type="term" value="C:THO complex part of transcription export complex"/>
    <property type="evidence" value="ECO:0007669"/>
    <property type="project" value="TreeGrafter"/>
</dbReference>
<gene>
    <name evidence="4" type="ORF">OESDEN_24340</name>
</gene>
<keyword evidence="3" id="KW-0539">Nucleus</keyword>
<evidence type="ECO:0000256" key="1">
    <source>
        <dbReference type="ARBA" id="ARBA00004123"/>
    </source>
</evidence>
<organism evidence="4 5">
    <name type="scientific">Oesophagostomum dentatum</name>
    <name type="common">Nodular worm</name>
    <dbReference type="NCBI Taxonomy" id="61180"/>
    <lineage>
        <taxon>Eukaryota</taxon>
        <taxon>Metazoa</taxon>
        <taxon>Ecdysozoa</taxon>
        <taxon>Nematoda</taxon>
        <taxon>Chromadorea</taxon>
        <taxon>Rhabditida</taxon>
        <taxon>Rhabditina</taxon>
        <taxon>Rhabditomorpha</taxon>
        <taxon>Strongyloidea</taxon>
        <taxon>Strongylidae</taxon>
        <taxon>Oesophagostomum</taxon>
    </lineage>
</organism>
<dbReference type="PANTHER" id="PTHR13375">
    <property type="entry name" value="FMS INTERACTING PROTEIN"/>
    <property type="match status" value="1"/>
</dbReference>
<comment type="similarity">
    <text evidence="2">Belongs to the THOC5 family.</text>
</comment>